<reference evidence="8 9" key="1">
    <citation type="journal article" date="2019" name="Int. J. Syst. Evol. Microbiol.">
        <title>The Global Catalogue of Microorganisms (GCM) 10K type strain sequencing project: providing services to taxonomists for standard genome sequencing and annotation.</title>
        <authorList>
            <consortium name="The Broad Institute Genomics Platform"/>
            <consortium name="The Broad Institute Genome Sequencing Center for Infectious Disease"/>
            <person name="Wu L."/>
            <person name="Ma J."/>
        </authorList>
    </citation>
    <scope>NUCLEOTIDE SEQUENCE [LARGE SCALE GENOMIC DNA]</scope>
    <source>
        <strain evidence="8 9">JCM 16021</strain>
    </source>
</reference>
<dbReference type="InterPro" id="IPR020846">
    <property type="entry name" value="MFS_dom"/>
</dbReference>
<gene>
    <name evidence="8" type="primary">mrx(A)</name>
    <name evidence="8" type="ORF">GCM10009843_39580</name>
</gene>
<feature type="transmembrane region" description="Helical" evidence="6">
    <location>
        <begin position="12"/>
        <end position="36"/>
    </location>
</feature>
<dbReference type="InterPro" id="IPR011701">
    <property type="entry name" value="MFS"/>
</dbReference>
<feature type="transmembrane region" description="Helical" evidence="6">
    <location>
        <begin position="390"/>
        <end position="410"/>
    </location>
</feature>
<sequence>MSTRSARRPLYGWLTADAVSLTGTRISMVAIPWFVLTTTGSATQTGLVAFAEMLPLVLCKVLGGPLIDRLGARRVAITCDLGSFVAVGLVPILHAAGVLTFPMLLAVVAVAGALRGPGDAAKDSLTPAIVAAAGVPMERATGLASAVERGAGMIGFALAGALVVAVGPATALVLDAVSFLLGAAILGWATVGLEPRLGSTTESTGGRAATDADEPAQGFWRELREGWAFLRRDPVLVGLTLMIAVTNLLDLAWASVMMPVWVHDSGRSAGLLGTMFAVFAAASMVGALVAAAWGERIPRFQTYLLAFLITGIPRFLVLAFDVPLWVVVVTFVVGGVASGFLNPILGAVFFERIPAPLVGRVSSLSTSVCFALMPFGGLLGGVLISGLGLSWAFALVGVAYFAATMTPAVFPSFREMDKRPASAGTTEICDSGLTNVR</sequence>
<keyword evidence="2" id="KW-1003">Cell membrane</keyword>
<comment type="caution">
    <text evidence="8">The sequence shown here is derived from an EMBL/GenBank/DDBJ whole genome shotgun (WGS) entry which is preliminary data.</text>
</comment>
<dbReference type="InterPro" id="IPR036259">
    <property type="entry name" value="MFS_trans_sf"/>
</dbReference>
<keyword evidence="5 6" id="KW-0472">Membrane</keyword>
<dbReference type="Proteomes" id="UP001500575">
    <property type="component" value="Unassembled WGS sequence"/>
</dbReference>
<evidence type="ECO:0000256" key="5">
    <source>
        <dbReference type="ARBA" id="ARBA00023136"/>
    </source>
</evidence>
<evidence type="ECO:0000256" key="6">
    <source>
        <dbReference type="SAM" id="Phobius"/>
    </source>
</evidence>
<feature type="transmembrane region" description="Helical" evidence="6">
    <location>
        <begin position="362"/>
        <end position="384"/>
    </location>
</feature>
<evidence type="ECO:0000256" key="3">
    <source>
        <dbReference type="ARBA" id="ARBA00022692"/>
    </source>
</evidence>
<dbReference type="PANTHER" id="PTHR23513">
    <property type="entry name" value="INTEGRAL MEMBRANE EFFLUX PROTEIN-RELATED"/>
    <property type="match status" value="1"/>
</dbReference>
<dbReference type="RefSeq" id="WP_344305591.1">
    <property type="nucleotide sequence ID" value="NZ_BAAAQQ010000014.1"/>
</dbReference>
<evidence type="ECO:0000256" key="1">
    <source>
        <dbReference type="ARBA" id="ARBA00004651"/>
    </source>
</evidence>
<name>A0ABN2YYB4_9ACTN</name>
<proteinExistence type="predicted"/>
<protein>
    <submittedName>
        <fullName evidence="8">Macrolide resistance MFS transporter Mrx(A)</fullName>
    </submittedName>
</protein>
<dbReference type="CDD" id="cd06173">
    <property type="entry name" value="MFS_MefA_like"/>
    <property type="match status" value="1"/>
</dbReference>
<comment type="subcellular location">
    <subcellularLocation>
        <location evidence="1">Cell membrane</location>
        <topology evidence="1">Multi-pass membrane protein</topology>
    </subcellularLocation>
</comment>
<feature type="transmembrane region" description="Helical" evidence="6">
    <location>
        <begin position="303"/>
        <end position="320"/>
    </location>
</feature>
<keyword evidence="9" id="KW-1185">Reference proteome</keyword>
<feature type="transmembrane region" description="Helical" evidence="6">
    <location>
        <begin position="326"/>
        <end position="350"/>
    </location>
</feature>
<feature type="domain" description="Major facilitator superfamily (MFS) profile" evidence="7">
    <location>
        <begin position="1"/>
        <end position="415"/>
    </location>
</feature>
<dbReference type="SUPFAM" id="SSF103473">
    <property type="entry name" value="MFS general substrate transporter"/>
    <property type="match status" value="1"/>
</dbReference>
<dbReference type="Pfam" id="PF07690">
    <property type="entry name" value="MFS_1"/>
    <property type="match status" value="1"/>
</dbReference>
<feature type="transmembrane region" description="Helical" evidence="6">
    <location>
        <begin position="268"/>
        <end position="291"/>
    </location>
</feature>
<keyword evidence="4 6" id="KW-1133">Transmembrane helix</keyword>
<organism evidence="8 9">
    <name type="scientific">Nocardioides bigeumensis</name>
    <dbReference type="NCBI Taxonomy" id="433657"/>
    <lineage>
        <taxon>Bacteria</taxon>
        <taxon>Bacillati</taxon>
        <taxon>Actinomycetota</taxon>
        <taxon>Actinomycetes</taxon>
        <taxon>Propionibacteriales</taxon>
        <taxon>Nocardioidaceae</taxon>
        <taxon>Nocardioides</taxon>
    </lineage>
</organism>
<evidence type="ECO:0000256" key="4">
    <source>
        <dbReference type="ARBA" id="ARBA00022989"/>
    </source>
</evidence>
<evidence type="ECO:0000313" key="9">
    <source>
        <dbReference type="Proteomes" id="UP001500575"/>
    </source>
</evidence>
<evidence type="ECO:0000259" key="7">
    <source>
        <dbReference type="PROSITE" id="PS50850"/>
    </source>
</evidence>
<dbReference type="Gene3D" id="1.20.1250.20">
    <property type="entry name" value="MFS general substrate transporter like domains"/>
    <property type="match status" value="1"/>
</dbReference>
<dbReference type="PANTHER" id="PTHR23513:SF11">
    <property type="entry name" value="STAPHYLOFERRIN A TRANSPORTER"/>
    <property type="match status" value="1"/>
</dbReference>
<evidence type="ECO:0000256" key="2">
    <source>
        <dbReference type="ARBA" id="ARBA00022475"/>
    </source>
</evidence>
<dbReference type="PROSITE" id="PS50850">
    <property type="entry name" value="MFS"/>
    <property type="match status" value="1"/>
</dbReference>
<accession>A0ABN2YYB4</accession>
<feature type="transmembrane region" description="Helical" evidence="6">
    <location>
        <begin position="146"/>
        <end position="166"/>
    </location>
</feature>
<feature type="transmembrane region" description="Helical" evidence="6">
    <location>
        <begin position="234"/>
        <end position="256"/>
    </location>
</feature>
<dbReference type="EMBL" id="BAAAQQ010000014">
    <property type="protein sequence ID" value="GAA2133761.1"/>
    <property type="molecule type" value="Genomic_DNA"/>
</dbReference>
<keyword evidence="3 6" id="KW-0812">Transmembrane</keyword>
<feature type="transmembrane region" description="Helical" evidence="6">
    <location>
        <begin position="42"/>
        <end position="63"/>
    </location>
</feature>
<evidence type="ECO:0000313" key="8">
    <source>
        <dbReference type="EMBL" id="GAA2133761.1"/>
    </source>
</evidence>